<protein>
    <submittedName>
        <fullName evidence="8">MFS transporter</fullName>
    </submittedName>
</protein>
<evidence type="ECO:0000256" key="6">
    <source>
        <dbReference type="SAM" id="Phobius"/>
    </source>
</evidence>
<dbReference type="PANTHER" id="PTHR43124">
    <property type="entry name" value="PURINE EFFLUX PUMP PBUE"/>
    <property type="match status" value="1"/>
</dbReference>
<dbReference type="CDD" id="cd17324">
    <property type="entry name" value="MFS_NepI_like"/>
    <property type="match status" value="1"/>
</dbReference>
<name>A0ABX8RHL3_NOCIO</name>
<dbReference type="InterPro" id="IPR050189">
    <property type="entry name" value="MFS_Efflux_Transporters"/>
</dbReference>
<dbReference type="InterPro" id="IPR020846">
    <property type="entry name" value="MFS_dom"/>
</dbReference>
<evidence type="ECO:0000313" key="8">
    <source>
        <dbReference type="EMBL" id="QXN88806.1"/>
    </source>
</evidence>
<accession>A0ABX8RHL3</accession>
<keyword evidence="4 6" id="KW-1133">Transmembrane helix</keyword>
<feature type="transmembrane region" description="Helical" evidence="6">
    <location>
        <begin position="145"/>
        <end position="169"/>
    </location>
</feature>
<feature type="transmembrane region" description="Helical" evidence="6">
    <location>
        <begin position="85"/>
        <end position="105"/>
    </location>
</feature>
<feature type="transmembrane region" description="Helical" evidence="6">
    <location>
        <begin position="367"/>
        <end position="387"/>
    </location>
</feature>
<evidence type="ECO:0000313" key="9">
    <source>
        <dbReference type="Proteomes" id="UP000694257"/>
    </source>
</evidence>
<evidence type="ECO:0000256" key="2">
    <source>
        <dbReference type="ARBA" id="ARBA00022475"/>
    </source>
</evidence>
<feature type="transmembrane region" description="Helical" evidence="6">
    <location>
        <begin position="342"/>
        <end position="361"/>
    </location>
</feature>
<feature type="transmembrane region" description="Helical" evidence="6">
    <location>
        <begin position="111"/>
        <end position="133"/>
    </location>
</feature>
<keyword evidence="5 6" id="KW-0472">Membrane</keyword>
<feature type="transmembrane region" description="Helical" evidence="6">
    <location>
        <begin position="219"/>
        <end position="242"/>
    </location>
</feature>
<feature type="transmembrane region" description="Helical" evidence="6">
    <location>
        <begin position="282"/>
        <end position="300"/>
    </location>
</feature>
<dbReference type="Proteomes" id="UP000694257">
    <property type="component" value="Chromosome"/>
</dbReference>
<dbReference type="RefSeq" id="WP_218469689.1">
    <property type="nucleotide sequence ID" value="NZ_BAABJN010000011.1"/>
</dbReference>
<evidence type="ECO:0000256" key="3">
    <source>
        <dbReference type="ARBA" id="ARBA00022692"/>
    </source>
</evidence>
<keyword evidence="3 6" id="KW-0812">Transmembrane</keyword>
<feature type="transmembrane region" description="Helical" evidence="6">
    <location>
        <begin position="306"/>
        <end position="330"/>
    </location>
</feature>
<evidence type="ECO:0000259" key="7">
    <source>
        <dbReference type="PROSITE" id="PS50850"/>
    </source>
</evidence>
<dbReference type="Pfam" id="PF07690">
    <property type="entry name" value="MFS_1"/>
    <property type="match status" value="1"/>
</dbReference>
<evidence type="ECO:0000256" key="4">
    <source>
        <dbReference type="ARBA" id="ARBA00022989"/>
    </source>
</evidence>
<proteinExistence type="predicted"/>
<feature type="transmembrane region" description="Helical" evidence="6">
    <location>
        <begin position="175"/>
        <end position="198"/>
    </location>
</feature>
<dbReference type="EMBL" id="CP078145">
    <property type="protein sequence ID" value="QXN88806.1"/>
    <property type="molecule type" value="Genomic_DNA"/>
</dbReference>
<evidence type="ECO:0000256" key="5">
    <source>
        <dbReference type="ARBA" id="ARBA00023136"/>
    </source>
</evidence>
<dbReference type="InterPro" id="IPR011701">
    <property type="entry name" value="MFS"/>
</dbReference>
<keyword evidence="9" id="KW-1185">Reference proteome</keyword>
<feature type="transmembrane region" description="Helical" evidence="6">
    <location>
        <begin position="54"/>
        <end position="78"/>
    </location>
</feature>
<evidence type="ECO:0000256" key="1">
    <source>
        <dbReference type="ARBA" id="ARBA00004651"/>
    </source>
</evidence>
<organism evidence="8 9">
    <name type="scientific">Nocardia iowensis</name>
    <dbReference type="NCBI Taxonomy" id="204891"/>
    <lineage>
        <taxon>Bacteria</taxon>
        <taxon>Bacillati</taxon>
        <taxon>Actinomycetota</taxon>
        <taxon>Actinomycetes</taxon>
        <taxon>Mycobacteriales</taxon>
        <taxon>Nocardiaceae</taxon>
        <taxon>Nocardia</taxon>
    </lineage>
</organism>
<dbReference type="PANTHER" id="PTHR43124:SF3">
    <property type="entry name" value="CHLORAMPHENICOL EFFLUX PUMP RV0191"/>
    <property type="match status" value="1"/>
</dbReference>
<keyword evidence="2" id="KW-1003">Cell membrane</keyword>
<feature type="transmembrane region" description="Helical" evidence="6">
    <location>
        <begin position="18"/>
        <end position="34"/>
    </location>
</feature>
<gene>
    <name evidence="8" type="ORF">KV110_24845</name>
</gene>
<dbReference type="PROSITE" id="PS50850">
    <property type="entry name" value="MFS"/>
    <property type="match status" value="1"/>
</dbReference>
<feature type="domain" description="Major facilitator superfamily (MFS) profile" evidence="7">
    <location>
        <begin position="20"/>
        <end position="394"/>
    </location>
</feature>
<feature type="transmembrane region" description="Helical" evidence="6">
    <location>
        <begin position="254"/>
        <end position="275"/>
    </location>
</feature>
<sequence length="403" mass="40663">MIETQHAAEPVTLQTNRWWAVVAVAIGTFLLVTAEQLPIGLLSPTGEALRVSAGMAGLMVTVASIVAAVAAPVVPLVIGRLDRRVLLIVLMGLMTAANAISAVAPNFGVMLVSRVLVGIAIGGFWAVAAGLAVRLVTEAAVPKATAVIFGGVGAANVLGVPLGTALGGFAGWRLAFGALSVLALLVSVVLIAVLPPLVATEPVSLRQLGEQFRNPGARAGILATFLLVTGHFAAYTFIGPIVQQLSRIGAEFVGPLLLGFGVAGIVGNFVAGAAIGRAMRPTVLGIAAGLAGLVLLYPLLGEGPTSGVLLVLGWGLIFGGASVSLQTWMIKAAPTAVEAASALWVAVFNLAIGLGALLGGVVVDHLALPAVLIFAGALLILAALAIWTTRDFDADPTSPPVNP</sequence>
<comment type="subcellular location">
    <subcellularLocation>
        <location evidence="1">Cell membrane</location>
        <topology evidence="1">Multi-pass membrane protein</topology>
    </subcellularLocation>
</comment>
<reference evidence="8 9" key="1">
    <citation type="submission" date="2021-07" db="EMBL/GenBank/DDBJ databases">
        <title>Whole Genome Sequence of Nocardia Iowensis.</title>
        <authorList>
            <person name="Lamm A."/>
            <person name="Collins-Fairclough A.M."/>
            <person name="Bunk B."/>
            <person name="Sproer C."/>
        </authorList>
    </citation>
    <scope>NUCLEOTIDE SEQUENCE [LARGE SCALE GENOMIC DNA]</scope>
    <source>
        <strain evidence="8 9">NRRL 5646</strain>
    </source>
</reference>